<organism evidence="1">
    <name type="scientific">marine sediment metagenome</name>
    <dbReference type="NCBI Taxonomy" id="412755"/>
    <lineage>
        <taxon>unclassified sequences</taxon>
        <taxon>metagenomes</taxon>
        <taxon>ecological metagenomes</taxon>
    </lineage>
</organism>
<reference evidence="1" key="1">
    <citation type="journal article" date="2014" name="Front. Microbiol.">
        <title>High frequency of phylogenetically diverse reductive dehalogenase-homologous genes in deep subseafloor sedimentary metagenomes.</title>
        <authorList>
            <person name="Kawai M."/>
            <person name="Futagami T."/>
            <person name="Toyoda A."/>
            <person name="Takaki Y."/>
            <person name="Nishi S."/>
            <person name="Hori S."/>
            <person name="Arai W."/>
            <person name="Tsubouchi T."/>
            <person name="Morono Y."/>
            <person name="Uchiyama I."/>
            <person name="Ito T."/>
            <person name="Fujiyama A."/>
            <person name="Inagaki F."/>
            <person name="Takami H."/>
        </authorList>
    </citation>
    <scope>NUCLEOTIDE SEQUENCE</scope>
    <source>
        <strain evidence="1">Expedition CK06-06</strain>
    </source>
</reference>
<dbReference type="AlphaFoldDB" id="X1LGN3"/>
<sequence>QEAINNIENRKRENELNKQKLLQKSIKREAYDNTFIERIKYQRERRKAEILKEKEQVLFLFLLE</sequence>
<evidence type="ECO:0000313" key="1">
    <source>
        <dbReference type="EMBL" id="GAI01520.1"/>
    </source>
</evidence>
<proteinExistence type="predicted"/>
<gene>
    <name evidence="1" type="ORF">S03H2_71369</name>
</gene>
<name>X1LGN3_9ZZZZ</name>
<dbReference type="EMBL" id="BARU01047737">
    <property type="protein sequence ID" value="GAI01520.1"/>
    <property type="molecule type" value="Genomic_DNA"/>
</dbReference>
<comment type="caution">
    <text evidence="1">The sequence shown here is derived from an EMBL/GenBank/DDBJ whole genome shotgun (WGS) entry which is preliminary data.</text>
</comment>
<accession>X1LGN3</accession>
<feature type="non-terminal residue" evidence="1">
    <location>
        <position position="1"/>
    </location>
</feature>
<protein>
    <submittedName>
        <fullName evidence="1">Uncharacterized protein</fullName>
    </submittedName>
</protein>